<evidence type="ECO:0000256" key="11">
    <source>
        <dbReference type="ARBA" id="ARBA00023136"/>
    </source>
</evidence>
<evidence type="ECO:0000256" key="7">
    <source>
        <dbReference type="ARBA" id="ARBA00022519"/>
    </source>
</evidence>
<evidence type="ECO:0000256" key="2">
    <source>
        <dbReference type="ARBA" id="ARBA00004377"/>
    </source>
</evidence>
<feature type="transmembrane region" description="Helical" evidence="12">
    <location>
        <begin position="15"/>
        <end position="37"/>
    </location>
</feature>
<sequence>MNWHSLEEFAAMGGYGVYVWGSVLATGAALALELVLLSRRKRAALGAAALSARLGSRGRTS</sequence>
<dbReference type="GO" id="GO:0005886">
    <property type="term" value="C:plasma membrane"/>
    <property type="evidence" value="ECO:0007669"/>
    <property type="project" value="UniProtKB-SubCell"/>
</dbReference>
<comment type="function">
    <text evidence="1 12">Required for the export of heme to the periplasm for the biogenesis of c-type cytochromes.</text>
</comment>
<evidence type="ECO:0000256" key="6">
    <source>
        <dbReference type="ARBA" id="ARBA00022475"/>
    </source>
</evidence>
<evidence type="ECO:0000256" key="3">
    <source>
        <dbReference type="ARBA" id="ARBA00008741"/>
    </source>
</evidence>
<evidence type="ECO:0000256" key="9">
    <source>
        <dbReference type="ARBA" id="ARBA00022748"/>
    </source>
</evidence>
<keyword evidence="10 12" id="KW-1133">Transmembrane helix</keyword>
<keyword evidence="9 12" id="KW-0201">Cytochrome c-type biogenesis</keyword>
<reference evidence="13 14" key="1">
    <citation type="submission" date="2019-11" db="EMBL/GenBank/DDBJ databases">
        <title>Type strains purchased from KCTC, JCM and DSMZ.</title>
        <authorList>
            <person name="Lu H."/>
        </authorList>
    </citation>
    <scope>NUCLEOTIDE SEQUENCE [LARGE SCALE GENOMIC DNA]</scope>
    <source>
        <strain evidence="13 14">KCTC 42409</strain>
    </source>
</reference>
<evidence type="ECO:0000313" key="14">
    <source>
        <dbReference type="Proteomes" id="UP000484015"/>
    </source>
</evidence>
<protein>
    <recommendedName>
        <fullName evidence="4 12">Heme exporter protein D</fullName>
    </recommendedName>
</protein>
<organism evidence="13 14">
    <name type="scientific">Pseudoduganella ginsengisoli</name>
    <dbReference type="NCBI Taxonomy" id="1462440"/>
    <lineage>
        <taxon>Bacteria</taxon>
        <taxon>Pseudomonadati</taxon>
        <taxon>Pseudomonadota</taxon>
        <taxon>Betaproteobacteria</taxon>
        <taxon>Burkholderiales</taxon>
        <taxon>Oxalobacteraceae</taxon>
        <taxon>Telluria group</taxon>
        <taxon>Pseudoduganella</taxon>
    </lineage>
</organism>
<dbReference type="RefSeq" id="WP_155437948.1">
    <property type="nucleotide sequence ID" value="NZ_WNLA01000002.1"/>
</dbReference>
<proteinExistence type="inferred from homology"/>
<keyword evidence="7 12" id="KW-0997">Cell inner membrane</keyword>
<dbReference type="GO" id="GO:0017004">
    <property type="term" value="P:cytochrome complex assembly"/>
    <property type="evidence" value="ECO:0007669"/>
    <property type="project" value="UniProtKB-KW"/>
</dbReference>
<evidence type="ECO:0000256" key="12">
    <source>
        <dbReference type="RuleBase" id="RU363101"/>
    </source>
</evidence>
<evidence type="ECO:0000256" key="10">
    <source>
        <dbReference type="ARBA" id="ARBA00022989"/>
    </source>
</evidence>
<comment type="caution">
    <text evidence="13">The sequence shown here is derived from an EMBL/GenBank/DDBJ whole genome shotgun (WGS) entry which is preliminary data.</text>
</comment>
<evidence type="ECO:0000256" key="4">
    <source>
        <dbReference type="ARBA" id="ARBA00016461"/>
    </source>
</evidence>
<dbReference type="Proteomes" id="UP000484015">
    <property type="component" value="Unassembled WGS sequence"/>
</dbReference>
<evidence type="ECO:0000256" key="1">
    <source>
        <dbReference type="ARBA" id="ARBA00002442"/>
    </source>
</evidence>
<dbReference type="Pfam" id="PF04995">
    <property type="entry name" value="CcmD"/>
    <property type="match status" value="1"/>
</dbReference>
<dbReference type="GO" id="GO:0015886">
    <property type="term" value="P:heme transport"/>
    <property type="evidence" value="ECO:0007669"/>
    <property type="project" value="InterPro"/>
</dbReference>
<keyword evidence="11 12" id="KW-0472">Membrane</keyword>
<dbReference type="AlphaFoldDB" id="A0A6L6PVT7"/>
<dbReference type="OrthoDB" id="9815607at2"/>
<keyword evidence="6 12" id="KW-1003">Cell membrane</keyword>
<comment type="subcellular location">
    <subcellularLocation>
        <location evidence="2 12">Cell inner membrane</location>
        <topology evidence="2 12">Single-pass membrane protein</topology>
    </subcellularLocation>
</comment>
<gene>
    <name evidence="13" type="primary">ccmD</name>
    <name evidence="13" type="ORF">GM668_05575</name>
</gene>
<dbReference type="EMBL" id="WNLA01000002">
    <property type="protein sequence ID" value="MTW01555.1"/>
    <property type="molecule type" value="Genomic_DNA"/>
</dbReference>
<dbReference type="InterPro" id="IPR007078">
    <property type="entry name" value="Haem_export_protD_CcmD"/>
</dbReference>
<keyword evidence="8 12" id="KW-0812">Transmembrane</keyword>
<dbReference type="NCBIfam" id="TIGR03141">
    <property type="entry name" value="cytochro_ccmD"/>
    <property type="match status" value="1"/>
</dbReference>
<comment type="similarity">
    <text evidence="3 12">Belongs to the CcmD/CycX/HelD family.</text>
</comment>
<keyword evidence="5 12" id="KW-0813">Transport</keyword>
<evidence type="ECO:0000256" key="8">
    <source>
        <dbReference type="ARBA" id="ARBA00022692"/>
    </source>
</evidence>
<accession>A0A6L6PVT7</accession>
<keyword evidence="14" id="KW-1185">Reference proteome</keyword>
<name>A0A6L6PVT7_9BURK</name>
<evidence type="ECO:0000313" key="13">
    <source>
        <dbReference type="EMBL" id="MTW01555.1"/>
    </source>
</evidence>
<evidence type="ECO:0000256" key="5">
    <source>
        <dbReference type="ARBA" id="ARBA00022448"/>
    </source>
</evidence>